<name>A0ACB9YT09_9PEZI</name>
<keyword evidence="2" id="KW-1185">Reference proteome</keyword>
<protein>
    <submittedName>
        <fullName evidence="1">Uncharacterized protein</fullName>
    </submittedName>
</protein>
<sequence>MAVVFEVVVVVVLRGVTLPRMNHRESSWIIVAHLPSDMNHIPKPARALILVQHKILQKFQLPGNRSGSNCDQNGLLPTCFMNHFHSYASHSDAS</sequence>
<reference evidence="1 2" key="1">
    <citation type="journal article" date="2022" name="New Phytol.">
        <title>Ecological generalism drives hyperdiversity of secondary metabolite gene clusters in xylarialean endophytes.</title>
        <authorList>
            <person name="Franco M.E.E."/>
            <person name="Wisecaver J.H."/>
            <person name="Arnold A.E."/>
            <person name="Ju Y.M."/>
            <person name="Slot J.C."/>
            <person name="Ahrendt S."/>
            <person name="Moore L.P."/>
            <person name="Eastman K.E."/>
            <person name="Scott K."/>
            <person name="Konkel Z."/>
            <person name="Mondo S.J."/>
            <person name="Kuo A."/>
            <person name="Hayes R.D."/>
            <person name="Haridas S."/>
            <person name="Andreopoulos B."/>
            <person name="Riley R."/>
            <person name="LaButti K."/>
            <person name="Pangilinan J."/>
            <person name="Lipzen A."/>
            <person name="Amirebrahimi M."/>
            <person name="Yan J."/>
            <person name="Adam C."/>
            <person name="Keymanesh K."/>
            <person name="Ng V."/>
            <person name="Louie K."/>
            <person name="Northen T."/>
            <person name="Drula E."/>
            <person name="Henrissat B."/>
            <person name="Hsieh H.M."/>
            <person name="Youens-Clark K."/>
            <person name="Lutzoni F."/>
            <person name="Miadlikowska J."/>
            <person name="Eastwood D.C."/>
            <person name="Hamelin R.C."/>
            <person name="Grigoriev I.V."/>
            <person name="U'Ren J.M."/>
        </authorList>
    </citation>
    <scope>NUCLEOTIDE SEQUENCE [LARGE SCALE GENOMIC DNA]</scope>
    <source>
        <strain evidence="1 2">CBS 119005</strain>
    </source>
</reference>
<gene>
    <name evidence="1" type="ORF">F4820DRAFT_430512</name>
</gene>
<dbReference type="EMBL" id="MU393525">
    <property type="protein sequence ID" value="KAI4862478.1"/>
    <property type="molecule type" value="Genomic_DNA"/>
</dbReference>
<evidence type="ECO:0000313" key="2">
    <source>
        <dbReference type="Proteomes" id="UP001497700"/>
    </source>
</evidence>
<accession>A0ACB9YT09</accession>
<comment type="caution">
    <text evidence="1">The sequence shown here is derived from an EMBL/GenBank/DDBJ whole genome shotgun (WGS) entry which is preliminary data.</text>
</comment>
<dbReference type="Proteomes" id="UP001497700">
    <property type="component" value="Unassembled WGS sequence"/>
</dbReference>
<organism evidence="1 2">
    <name type="scientific">Hypoxylon rubiginosum</name>
    <dbReference type="NCBI Taxonomy" id="110542"/>
    <lineage>
        <taxon>Eukaryota</taxon>
        <taxon>Fungi</taxon>
        <taxon>Dikarya</taxon>
        <taxon>Ascomycota</taxon>
        <taxon>Pezizomycotina</taxon>
        <taxon>Sordariomycetes</taxon>
        <taxon>Xylariomycetidae</taxon>
        <taxon>Xylariales</taxon>
        <taxon>Hypoxylaceae</taxon>
        <taxon>Hypoxylon</taxon>
    </lineage>
</organism>
<proteinExistence type="predicted"/>
<evidence type="ECO:0000313" key="1">
    <source>
        <dbReference type="EMBL" id="KAI4862478.1"/>
    </source>
</evidence>